<keyword evidence="1" id="KW-0472">Membrane</keyword>
<name>A0A1B6H8X2_9HEMI</name>
<gene>
    <name evidence="2" type="ORF">g.3860</name>
</gene>
<organism evidence="2">
    <name type="scientific">Homalodisca liturata</name>
    <dbReference type="NCBI Taxonomy" id="320908"/>
    <lineage>
        <taxon>Eukaryota</taxon>
        <taxon>Metazoa</taxon>
        <taxon>Ecdysozoa</taxon>
        <taxon>Arthropoda</taxon>
        <taxon>Hexapoda</taxon>
        <taxon>Insecta</taxon>
        <taxon>Pterygota</taxon>
        <taxon>Neoptera</taxon>
        <taxon>Paraneoptera</taxon>
        <taxon>Hemiptera</taxon>
        <taxon>Auchenorrhyncha</taxon>
        <taxon>Membracoidea</taxon>
        <taxon>Cicadellidae</taxon>
        <taxon>Cicadellinae</taxon>
        <taxon>Proconiini</taxon>
        <taxon>Homalodisca</taxon>
    </lineage>
</organism>
<dbReference type="InterPro" id="IPR029386">
    <property type="entry name" value="TMEM169"/>
</dbReference>
<evidence type="ECO:0000313" key="2">
    <source>
        <dbReference type="EMBL" id="JAS71156.1"/>
    </source>
</evidence>
<keyword evidence="1" id="KW-1133">Transmembrane helix</keyword>
<dbReference type="PANTHER" id="PTHR31777:SF0">
    <property type="entry name" value="TRANSMEMBRANE PROTEIN 169"/>
    <property type="match status" value="1"/>
</dbReference>
<dbReference type="EMBL" id="GECU01036550">
    <property type="protein sequence ID" value="JAS71156.1"/>
    <property type="molecule type" value="Transcribed_RNA"/>
</dbReference>
<keyword evidence="1" id="KW-0812">Transmembrane</keyword>
<accession>A0A1B6H8X2</accession>
<feature type="transmembrane region" description="Helical" evidence="1">
    <location>
        <begin position="155"/>
        <end position="175"/>
    </location>
</feature>
<protein>
    <recommendedName>
        <fullName evidence="3">Transmembrane protein 169</fullName>
    </recommendedName>
</protein>
<reference evidence="2" key="1">
    <citation type="submission" date="2015-11" db="EMBL/GenBank/DDBJ databases">
        <title>De novo transcriptome assembly of four potential Pierce s Disease insect vectors from Arizona vineyards.</title>
        <authorList>
            <person name="Tassone E.E."/>
        </authorList>
    </citation>
    <scope>NUCLEOTIDE SEQUENCE</scope>
</reference>
<dbReference type="PANTHER" id="PTHR31777">
    <property type="entry name" value="TRANSMEMBRANE PROTEIN 169"/>
    <property type="match status" value="1"/>
</dbReference>
<evidence type="ECO:0008006" key="3">
    <source>
        <dbReference type="Google" id="ProtNLM"/>
    </source>
</evidence>
<sequence>MASTETAIPSEIEETKIDNDCTTNDLSVLNSKSAISFNSLNDAVDSQEGDSKRNFDDEVKVKKKVNIYTEEPDETTALRKGSEASDSLAEKSITSNGLEKCLTMTGTIKRGKKAGQNLDIRLNMSREELELLDANIAAKTQQSWLNCGLTTGPHVFVWSLLCFPFAVIVSALYSFYMGTLMWYNVFTYITEEANIVWRILLSPFLILFYPLFILMCTVCLGMYAGFVQISWFFDNWQKEITDLEKGFYGWLCSKIRLEDCSPYEVIVLTDIKVPSNTASQDTLAG</sequence>
<dbReference type="Pfam" id="PF15052">
    <property type="entry name" value="TMEM169"/>
    <property type="match status" value="1"/>
</dbReference>
<dbReference type="AlphaFoldDB" id="A0A1B6H8X2"/>
<evidence type="ECO:0000256" key="1">
    <source>
        <dbReference type="SAM" id="Phobius"/>
    </source>
</evidence>
<feature type="transmembrane region" description="Helical" evidence="1">
    <location>
        <begin position="195"/>
        <end position="223"/>
    </location>
</feature>
<proteinExistence type="predicted"/>